<dbReference type="Proteomes" id="UP001367676">
    <property type="component" value="Unassembled WGS sequence"/>
</dbReference>
<evidence type="ECO:0000313" key="3">
    <source>
        <dbReference type="Proteomes" id="UP001367676"/>
    </source>
</evidence>
<protein>
    <submittedName>
        <fullName evidence="2">Uncharacterized protein</fullName>
    </submittedName>
</protein>
<dbReference type="AlphaFoldDB" id="A0AAN9TM26"/>
<comment type="caution">
    <text evidence="2">The sequence shown here is derived from an EMBL/GenBank/DDBJ whole genome shotgun (WGS) entry which is preliminary data.</text>
</comment>
<evidence type="ECO:0000256" key="1">
    <source>
        <dbReference type="SAM" id="MobiDB-lite"/>
    </source>
</evidence>
<reference evidence="2 3" key="1">
    <citation type="submission" date="2024-03" db="EMBL/GenBank/DDBJ databases">
        <title>Adaptation during the transition from Ophiocordyceps entomopathogen to insect associate is accompanied by gene loss and intensified selection.</title>
        <authorList>
            <person name="Ward C.M."/>
            <person name="Onetto C.A."/>
            <person name="Borneman A.R."/>
        </authorList>
    </citation>
    <scope>NUCLEOTIDE SEQUENCE [LARGE SCALE GENOMIC DNA]</scope>
    <source>
        <strain evidence="2">AWRI1</strain>
        <tissue evidence="2">Single Adult Female</tissue>
    </source>
</reference>
<name>A0AAN9TM26_9HEMI</name>
<dbReference type="EMBL" id="JBBCAQ010000014">
    <property type="protein sequence ID" value="KAK7598094.1"/>
    <property type="molecule type" value="Genomic_DNA"/>
</dbReference>
<feature type="compositionally biased region" description="Polar residues" evidence="1">
    <location>
        <begin position="225"/>
        <end position="244"/>
    </location>
</feature>
<feature type="region of interest" description="Disordered" evidence="1">
    <location>
        <begin position="95"/>
        <end position="253"/>
    </location>
</feature>
<keyword evidence="3" id="KW-1185">Reference proteome</keyword>
<organism evidence="2 3">
    <name type="scientific">Parthenolecanium corni</name>
    <dbReference type="NCBI Taxonomy" id="536013"/>
    <lineage>
        <taxon>Eukaryota</taxon>
        <taxon>Metazoa</taxon>
        <taxon>Ecdysozoa</taxon>
        <taxon>Arthropoda</taxon>
        <taxon>Hexapoda</taxon>
        <taxon>Insecta</taxon>
        <taxon>Pterygota</taxon>
        <taxon>Neoptera</taxon>
        <taxon>Paraneoptera</taxon>
        <taxon>Hemiptera</taxon>
        <taxon>Sternorrhyncha</taxon>
        <taxon>Coccoidea</taxon>
        <taxon>Coccidae</taxon>
        <taxon>Parthenolecanium</taxon>
    </lineage>
</organism>
<feature type="compositionally biased region" description="Basic and acidic residues" evidence="1">
    <location>
        <begin position="209"/>
        <end position="221"/>
    </location>
</feature>
<feature type="compositionally biased region" description="Low complexity" evidence="1">
    <location>
        <begin position="736"/>
        <end position="774"/>
    </location>
</feature>
<accession>A0AAN9TM26</accession>
<evidence type="ECO:0000313" key="2">
    <source>
        <dbReference type="EMBL" id="KAK7598094.1"/>
    </source>
</evidence>
<gene>
    <name evidence="2" type="ORF">V9T40_006329</name>
</gene>
<sequence>MPEESQSLHNYLEIIKNIDIEQSMESIVELMNMLRLIFPMKFLRIKQEMFDMYDPITNRSFGLVFHALMNILRDKSKRDRLHTIFQELMIPHSLKEHSHQDSATHAAQAAETPESTSADFGNPLPKENSLVEQFQEPASGTMGAETDEEEPSEKPINSSQVKSVIIEESDQPLRYSSPMRRRRLKTSEILPEGQKNISRFVKKTSQHSAPKENIVDERPEEPTPSDANQEFSGETKNSLSGRLQKSSELRTESEKAAKILEAKRREIQSRQENMRNFLNKVNKVKKNNAVPISLQMKAAMISKALAEDGVAASKKIPVINGNFMNHVQNWFSDNVEPQLEVRAPLKNTGYWNFLTIGGIYGRMLHFLLTDSDGYGEEIKALNSKFKNEYGDEYYTELESHVAEYFPIADTLSHSKELLAKISDIRDKKTKKTLGNALYILQNIANDRKAVKLIIDRWHMIKNILNIFKNTVDDEIDDDQINKLKILLLEHPEVFQKLMAQPDVLNRLSGSVLQSLKGIDLIKAVESVQEMALLLKMLYPQNYEEITGQLLEIRDEQTGLSFAEGLQTVSNVVKTQAFQDKLKKLLDTDVLRQVHETSQQSLAKIIKPDPKQALNNADPVMIQKYLETQGIYVSLKKTESLLQDAKDDLLIGEILRIVEKGKDESGHLTPESVSKALSQDEIQVSPKKVTRVMQLLQIFPPEMIWNTLTGVGIQANVRDLEKLVELAKEAAPFQTVSPNSTLSTSSPTSELKSTESTPSTPSETPSPATKKPSKL</sequence>
<proteinExistence type="predicted"/>
<feature type="region of interest" description="Disordered" evidence="1">
    <location>
        <begin position="733"/>
        <end position="774"/>
    </location>
</feature>